<dbReference type="STRING" id="1125725.HMPREF1325_1743"/>
<name>U1GNH6_TRESO</name>
<comment type="caution">
    <text evidence="2">The sequence shown here is derived from an EMBL/GenBank/DDBJ whole genome shotgun (WGS) entry which is preliminary data.</text>
</comment>
<sequence length="540" mass="59540">MNNNIADKIFLSNAIFTGDGSLPFPGGVAVSGNKIIAVGEKTAILSCRGTNTCVYDFGDCLIMPGICDAHGHYSMGALYDSKYFINDILYSHSEQECVSMVKAFADAHPEYDCIIGQGWFPANWNNAELPTKKSLDRAIPDRPVYLAAADAHTGWLNSKALDEIGLGTGKPEYGNNIVLLPNGEPSGILRENAWFKLASSKTFVPADSISDEVNTDLMRKLSKVGITTFCDVSGILHGVKYDSLERMDKAGTLTVRINLNPAIGPDKDQKTLAELKKKYCSDKLKVTGLKGVIDGVTSTYTGYLLKPYDDKPDTSGLLTASEEYFEQCIINANRYGFGVRLHCIADGSVRLALDCFEKSNAVNDNRLIRNSIEHIENIHPDDIARFKQLGVIASMQPRHLALDANEKLIRLGKERCRWEWPCRSILESGGILALGTDYPVVDFDPFETIYYGVTRNGYDRKPTGVNPSERLTMSQALKAYTFGGAYVSGREKELGTLERGKLADIAVLDQNLFTVDEEKIPDTKVLMTVFDGDIIYENKN</sequence>
<dbReference type="PANTHER" id="PTHR22642:SF2">
    <property type="entry name" value="PROTEIN LONG AFTER FAR-RED 3"/>
    <property type="match status" value="1"/>
</dbReference>
<dbReference type="PANTHER" id="PTHR22642">
    <property type="entry name" value="IMIDAZOLONEPROPIONASE"/>
    <property type="match status" value="1"/>
</dbReference>
<gene>
    <name evidence="3" type="ORF">HMPREF0860_0333</name>
    <name evidence="2" type="ORF">HMPREF1325_1743</name>
</gene>
<feature type="domain" description="Amidohydrolase 3" evidence="1">
    <location>
        <begin position="55"/>
        <end position="536"/>
    </location>
</feature>
<dbReference type="Gene3D" id="2.30.40.10">
    <property type="entry name" value="Urease, subunit C, domain 1"/>
    <property type="match status" value="1"/>
</dbReference>
<dbReference type="Pfam" id="PF07969">
    <property type="entry name" value="Amidohydro_3"/>
    <property type="match status" value="1"/>
</dbReference>
<dbReference type="RefSeq" id="WP_021331464.1">
    <property type="nucleotide sequence ID" value="NZ_AUZJ01000066.1"/>
</dbReference>
<proteinExistence type="predicted"/>
<keyword evidence="2" id="KW-0378">Hydrolase</keyword>
<dbReference type="SUPFAM" id="SSF51338">
    <property type="entry name" value="Composite domain of metallo-dependent hydrolases"/>
    <property type="match status" value="1"/>
</dbReference>
<evidence type="ECO:0000313" key="2">
    <source>
        <dbReference type="EMBL" id="ERF59575.1"/>
    </source>
</evidence>
<dbReference type="eggNOG" id="COG1574">
    <property type="taxonomic scope" value="Bacteria"/>
</dbReference>
<dbReference type="EMBL" id="AVQI01000080">
    <property type="protein sequence ID" value="ERJ98477.1"/>
    <property type="molecule type" value="Genomic_DNA"/>
</dbReference>
<dbReference type="SUPFAM" id="SSF51556">
    <property type="entry name" value="Metallo-dependent hydrolases"/>
    <property type="match status" value="1"/>
</dbReference>
<organism evidence="2 4">
    <name type="scientific">Treponema socranskii subsp. socranskii VPI DR56BR1116 = ATCC 35536</name>
    <dbReference type="NCBI Taxonomy" id="1125725"/>
    <lineage>
        <taxon>Bacteria</taxon>
        <taxon>Pseudomonadati</taxon>
        <taxon>Spirochaetota</taxon>
        <taxon>Spirochaetia</taxon>
        <taxon>Spirochaetales</taxon>
        <taxon>Treponemataceae</taxon>
        <taxon>Treponema</taxon>
    </lineage>
</organism>
<dbReference type="InterPro" id="IPR033932">
    <property type="entry name" value="YtcJ-like"/>
</dbReference>
<evidence type="ECO:0000313" key="3">
    <source>
        <dbReference type="EMBL" id="ERJ98477.1"/>
    </source>
</evidence>
<accession>U1GNH6</accession>
<dbReference type="GO" id="GO:0016810">
    <property type="term" value="F:hydrolase activity, acting on carbon-nitrogen (but not peptide) bonds"/>
    <property type="evidence" value="ECO:0007669"/>
    <property type="project" value="InterPro"/>
</dbReference>
<evidence type="ECO:0000313" key="4">
    <source>
        <dbReference type="Proteomes" id="UP000016412"/>
    </source>
</evidence>
<dbReference type="Proteomes" id="UP000016646">
    <property type="component" value="Unassembled WGS sequence"/>
</dbReference>
<dbReference type="Gene3D" id="3.20.20.140">
    <property type="entry name" value="Metal-dependent hydrolases"/>
    <property type="match status" value="1"/>
</dbReference>
<dbReference type="CDD" id="cd01300">
    <property type="entry name" value="YtcJ_like"/>
    <property type="match status" value="1"/>
</dbReference>
<reference evidence="4 5" key="1">
    <citation type="submission" date="2013-08" db="EMBL/GenBank/DDBJ databases">
        <authorList>
            <person name="Durkin A.S."/>
            <person name="Haft D.R."/>
            <person name="McCorrison J."/>
            <person name="Torralba M."/>
            <person name="Gillis M."/>
            <person name="Haft D.H."/>
            <person name="Methe B."/>
            <person name="Sutton G."/>
            <person name="Nelson K.E."/>
        </authorList>
    </citation>
    <scope>NUCLEOTIDE SEQUENCE [LARGE SCALE GENOMIC DNA]</scope>
    <source>
        <strain evidence="3 5">ATCC 35536</strain>
        <strain evidence="2 4">VPI DR56BR1116</strain>
    </source>
</reference>
<dbReference type="Proteomes" id="UP000016412">
    <property type="component" value="Unassembled WGS sequence"/>
</dbReference>
<dbReference type="InterPro" id="IPR032466">
    <property type="entry name" value="Metal_Hydrolase"/>
</dbReference>
<protein>
    <submittedName>
        <fullName evidence="2">Amidohydrolase family protein</fullName>
    </submittedName>
</protein>
<dbReference type="EMBL" id="AUZJ01000066">
    <property type="protein sequence ID" value="ERF59575.1"/>
    <property type="molecule type" value="Genomic_DNA"/>
</dbReference>
<dbReference type="InterPro" id="IPR011059">
    <property type="entry name" value="Metal-dep_hydrolase_composite"/>
</dbReference>
<dbReference type="PATRIC" id="fig|1125725.3.peg.2497"/>
<keyword evidence="5" id="KW-1185">Reference proteome</keyword>
<dbReference type="OrthoDB" id="9767366at2"/>
<dbReference type="Gene3D" id="3.10.310.70">
    <property type="match status" value="1"/>
</dbReference>
<dbReference type="InterPro" id="IPR013108">
    <property type="entry name" value="Amidohydro_3"/>
</dbReference>
<dbReference type="AlphaFoldDB" id="U1GNH6"/>
<evidence type="ECO:0000313" key="5">
    <source>
        <dbReference type="Proteomes" id="UP000016646"/>
    </source>
</evidence>
<evidence type="ECO:0000259" key="1">
    <source>
        <dbReference type="Pfam" id="PF07969"/>
    </source>
</evidence>